<evidence type="ECO:0000313" key="10">
    <source>
        <dbReference type="Proteomes" id="UP000029516"/>
    </source>
</evidence>
<proteinExistence type="predicted"/>
<evidence type="ECO:0000259" key="8">
    <source>
        <dbReference type="SMART" id="SM01131"/>
    </source>
</evidence>
<dbReference type="Pfam" id="PF01368">
    <property type="entry name" value="DHH"/>
    <property type="match status" value="1"/>
</dbReference>
<dbReference type="Pfam" id="PF02833">
    <property type="entry name" value="DHHA2"/>
    <property type="match status" value="1"/>
</dbReference>
<dbReference type="EMBL" id="CP009458">
    <property type="protein sequence ID" value="AIR62574.1"/>
    <property type="molecule type" value="Genomic_DNA"/>
</dbReference>
<feature type="domain" description="DHHA2" evidence="8">
    <location>
        <begin position="179"/>
        <end position="296"/>
    </location>
</feature>
<name>A0AAN0VUW9_9ENTR</name>
<evidence type="ECO:0000256" key="7">
    <source>
        <dbReference type="ARBA" id="ARBA00047820"/>
    </source>
</evidence>
<dbReference type="GO" id="GO:0005737">
    <property type="term" value="C:cytoplasm"/>
    <property type="evidence" value="ECO:0007669"/>
    <property type="project" value="InterPro"/>
</dbReference>
<evidence type="ECO:0000256" key="6">
    <source>
        <dbReference type="ARBA" id="ARBA00032535"/>
    </source>
</evidence>
<dbReference type="PANTHER" id="PTHR12112:SF22">
    <property type="entry name" value="MANGANESE-DEPENDENT INORGANIC PYROPHOSPHATASE-RELATED"/>
    <property type="match status" value="1"/>
</dbReference>
<comment type="cofactor">
    <cofactor evidence="1">
        <name>Mn(2+)</name>
        <dbReference type="ChEBI" id="CHEBI:29035"/>
    </cofactor>
</comment>
<gene>
    <name evidence="9" type="ORF">LH23_18515</name>
</gene>
<accession>A0AAN0VUW9</accession>
<comment type="catalytic activity">
    <reaction evidence="7">
        <text>diphosphate + H2O = 2 phosphate + H(+)</text>
        <dbReference type="Rhea" id="RHEA:24576"/>
        <dbReference type="ChEBI" id="CHEBI:15377"/>
        <dbReference type="ChEBI" id="CHEBI:15378"/>
        <dbReference type="ChEBI" id="CHEBI:33019"/>
        <dbReference type="ChEBI" id="CHEBI:43474"/>
        <dbReference type="EC" id="3.6.1.1"/>
    </reaction>
</comment>
<dbReference type="SUPFAM" id="SSF64182">
    <property type="entry name" value="DHH phosphoesterases"/>
    <property type="match status" value="1"/>
</dbReference>
<dbReference type="InterPro" id="IPR004097">
    <property type="entry name" value="DHHA2"/>
</dbReference>
<organism evidence="9 10">
    <name type="scientific">Cedecea neteri</name>
    <dbReference type="NCBI Taxonomy" id="158822"/>
    <lineage>
        <taxon>Bacteria</taxon>
        <taxon>Pseudomonadati</taxon>
        <taxon>Pseudomonadota</taxon>
        <taxon>Gammaproteobacteria</taxon>
        <taxon>Enterobacterales</taxon>
        <taxon>Enterobacteriaceae</taxon>
        <taxon>Cedecea</taxon>
    </lineage>
</organism>
<keyword evidence="4" id="KW-0378">Hydrolase</keyword>
<dbReference type="SMART" id="SM01131">
    <property type="entry name" value="DHHA2"/>
    <property type="match status" value="1"/>
</dbReference>
<keyword evidence="3" id="KW-0479">Metal-binding</keyword>
<dbReference type="RefSeq" id="WP_039294182.1">
    <property type="nucleotide sequence ID" value="NZ_CP009458.1"/>
</dbReference>
<reference evidence="9 10" key="1">
    <citation type="submission" date="2014-09" db="EMBL/GenBank/DDBJ databases">
        <authorList>
            <person name="Chan K.-G."/>
        </authorList>
    </citation>
    <scope>NUCLEOTIDE SEQUENCE [LARGE SCALE GENOMIC DNA]</scope>
    <source>
        <strain evidence="9 10">M006</strain>
    </source>
</reference>
<dbReference type="Gene3D" id="3.10.310.20">
    <property type="entry name" value="DHHA2 domain"/>
    <property type="match status" value="1"/>
</dbReference>
<dbReference type="GO" id="GO:0004427">
    <property type="term" value="F:inorganic diphosphate phosphatase activity"/>
    <property type="evidence" value="ECO:0007669"/>
    <property type="project" value="UniProtKB-EC"/>
</dbReference>
<dbReference type="GO" id="GO:0046872">
    <property type="term" value="F:metal ion binding"/>
    <property type="evidence" value="ECO:0007669"/>
    <property type="project" value="UniProtKB-KW"/>
</dbReference>
<dbReference type="EC" id="3.6.1.1" evidence="2"/>
<evidence type="ECO:0000256" key="5">
    <source>
        <dbReference type="ARBA" id="ARBA00023211"/>
    </source>
</evidence>
<sequence length="303" mass="33092">MIHVIGHLHPDSDAVCSAVMVARWLTLRGRTAQAWRCGEVNRETELIFSRAGLPLPEVLSSPLSNKDIWLVDFNEPGQGPDSLITGNIVGIIDHHRLGGLITRLPPEVCIKPVGSTATVLWQLMDSRLRAGISASEAILLLGALLSDTVTLRSPTTTPEDRLVADELAGRIGIDYEEFIADLLTAKTSIAGLSARELLHKDLKRFDINSVRLKIAQLELCSLTQLAPLLDALLEEMNRHAADADVDLVVLMVTDINAGFSELYFSTSSLIPGAQPCVMPGMMSRKKQLLPWLQSQLNPAWSPL</sequence>
<evidence type="ECO:0000256" key="2">
    <source>
        <dbReference type="ARBA" id="ARBA00012146"/>
    </source>
</evidence>
<dbReference type="Gene3D" id="3.90.1640.10">
    <property type="entry name" value="inorganic pyrophosphatase (n-terminal core)"/>
    <property type="match status" value="1"/>
</dbReference>
<dbReference type="PANTHER" id="PTHR12112">
    <property type="entry name" value="BNIP - RELATED"/>
    <property type="match status" value="1"/>
</dbReference>
<dbReference type="KEGG" id="cem:LH23_18515"/>
<keyword evidence="5" id="KW-0464">Manganese</keyword>
<dbReference type="InterPro" id="IPR038222">
    <property type="entry name" value="DHHA2_dom_sf"/>
</dbReference>
<evidence type="ECO:0000256" key="4">
    <source>
        <dbReference type="ARBA" id="ARBA00022801"/>
    </source>
</evidence>
<dbReference type="Proteomes" id="UP000029516">
    <property type="component" value="Chromosome"/>
</dbReference>
<dbReference type="InterPro" id="IPR001667">
    <property type="entry name" value="DDH_dom"/>
</dbReference>
<dbReference type="InterPro" id="IPR038763">
    <property type="entry name" value="DHH_sf"/>
</dbReference>
<evidence type="ECO:0000313" key="9">
    <source>
        <dbReference type="EMBL" id="AIR62574.1"/>
    </source>
</evidence>
<evidence type="ECO:0000256" key="3">
    <source>
        <dbReference type="ARBA" id="ARBA00022723"/>
    </source>
</evidence>
<evidence type="ECO:0000256" key="1">
    <source>
        <dbReference type="ARBA" id="ARBA00001936"/>
    </source>
</evidence>
<dbReference type="AlphaFoldDB" id="A0AAN0VUW9"/>
<protein>
    <recommendedName>
        <fullName evidence="2">inorganic diphosphatase</fullName>
        <ecNumber evidence="2">3.6.1.1</ecNumber>
    </recommendedName>
    <alternativeName>
        <fullName evidence="6">Pyrophosphate phospho-hydrolase</fullName>
    </alternativeName>
</protein>